<dbReference type="Pfam" id="PF11975">
    <property type="entry name" value="Glyco_hydro_4C"/>
    <property type="match status" value="1"/>
</dbReference>
<dbReference type="Proteomes" id="UP000530564">
    <property type="component" value="Unassembled WGS sequence"/>
</dbReference>
<sequence length="66" mass="7073">MGEIPLAYRGLVQAVKADECLTVQAAVTRSRDVAVQALLAHPLVGDIDIAAPMLDEMLAAHDLNYK</sequence>
<dbReference type="InterPro" id="IPR015955">
    <property type="entry name" value="Lactate_DH/Glyco_Ohase_4_C"/>
</dbReference>
<dbReference type="EMBL" id="JACIDK010000001">
    <property type="protein sequence ID" value="MBB3889669.1"/>
    <property type="molecule type" value="Genomic_DNA"/>
</dbReference>
<dbReference type="InterPro" id="IPR022616">
    <property type="entry name" value="Glyco_hydro_4_C"/>
</dbReference>
<feature type="domain" description="Glycosyl hydrolase family 4 C-terminal" evidence="1">
    <location>
        <begin position="1"/>
        <end position="44"/>
    </location>
</feature>
<evidence type="ECO:0000313" key="2">
    <source>
        <dbReference type="EMBL" id="MBB3889669.1"/>
    </source>
</evidence>
<evidence type="ECO:0000313" key="3">
    <source>
        <dbReference type="Proteomes" id="UP000530564"/>
    </source>
</evidence>
<protein>
    <submittedName>
        <fullName evidence="2">Alpha-galactosidase/6-phospho-beta-glucosidase family protein</fullName>
    </submittedName>
</protein>
<comment type="caution">
    <text evidence="2">The sequence shown here is derived from an EMBL/GenBank/DDBJ whole genome shotgun (WGS) entry which is preliminary data.</text>
</comment>
<accession>A0A839ZV68</accession>
<reference evidence="2 3" key="1">
    <citation type="submission" date="2020-08" db="EMBL/GenBank/DDBJ databases">
        <title>Genomic Encyclopedia of Type Strains, Phase IV (KMG-IV): sequencing the most valuable type-strain genomes for metagenomic binning, comparative biology and taxonomic classification.</title>
        <authorList>
            <person name="Goeker M."/>
        </authorList>
    </citation>
    <scope>NUCLEOTIDE SEQUENCE [LARGE SCALE GENOMIC DNA]</scope>
    <source>
        <strain evidence="2 3">DSM 21793</strain>
    </source>
</reference>
<proteinExistence type="predicted"/>
<keyword evidence="3" id="KW-1185">Reference proteome</keyword>
<evidence type="ECO:0000259" key="1">
    <source>
        <dbReference type="Pfam" id="PF11975"/>
    </source>
</evidence>
<organism evidence="2 3">
    <name type="scientific">Phenylobacterium haematophilum</name>
    <dbReference type="NCBI Taxonomy" id="98513"/>
    <lineage>
        <taxon>Bacteria</taxon>
        <taxon>Pseudomonadati</taxon>
        <taxon>Pseudomonadota</taxon>
        <taxon>Alphaproteobacteria</taxon>
        <taxon>Caulobacterales</taxon>
        <taxon>Caulobacteraceae</taxon>
        <taxon>Phenylobacterium</taxon>
    </lineage>
</organism>
<gene>
    <name evidence="2" type="ORF">GGQ61_000366</name>
</gene>
<dbReference type="GO" id="GO:0004553">
    <property type="term" value="F:hydrolase activity, hydrolyzing O-glycosyl compounds"/>
    <property type="evidence" value="ECO:0007669"/>
    <property type="project" value="InterPro"/>
</dbReference>
<name>A0A839ZV68_9CAUL</name>
<dbReference type="SUPFAM" id="SSF56327">
    <property type="entry name" value="LDH C-terminal domain-like"/>
    <property type="match status" value="1"/>
</dbReference>
<dbReference type="Gene3D" id="3.90.110.10">
    <property type="entry name" value="Lactate dehydrogenase/glycoside hydrolase, family 4, C-terminal"/>
    <property type="match status" value="1"/>
</dbReference>
<dbReference type="GO" id="GO:0016616">
    <property type="term" value="F:oxidoreductase activity, acting on the CH-OH group of donors, NAD or NADP as acceptor"/>
    <property type="evidence" value="ECO:0007669"/>
    <property type="project" value="InterPro"/>
</dbReference>
<dbReference type="AlphaFoldDB" id="A0A839ZV68"/>